<organism evidence="8 9">
    <name type="scientific">Candidatus Nitrosotalea okcheonensis</name>
    <dbReference type="NCBI Taxonomy" id="1903276"/>
    <lineage>
        <taxon>Archaea</taxon>
        <taxon>Nitrososphaerota</taxon>
        <taxon>Nitrososphaeria</taxon>
        <taxon>Nitrosotaleales</taxon>
        <taxon>Nitrosotaleaceae</taxon>
        <taxon>Nitrosotalea</taxon>
    </lineage>
</organism>
<feature type="coiled-coil region" evidence="5">
    <location>
        <begin position="13"/>
        <end position="54"/>
    </location>
</feature>
<evidence type="ECO:0000259" key="7">
    <source>
        <dbReference type="Pfam" id="PF00413"/>
    </source>
</evidence>
<dbReference type="SUPFAM" id="SSF55486">
    <property type="entry name" value="Metalloproteases ('zincins'), catalytic domain"/>
    <property type="match status" value="1"/>
</dbReference>
<keyword evidence="9" id="KW-1185">Reference proteome</keyword>
<proteinExistence type="predicted"/>
<dbReference type="Pfam" id="PF00413">
    <property type="entry name" value="Peptidase_M10"/>
    <property type="match status" value="1"/>
</dbReference>
<evidence type="ECO:0000256" key="1">
    <source>
        <dbReference type="ARBA" id="ARBA00022670"/>
    </source>
</evidence>
<dbReference type="InterPro" id="IPR021190">
    <property type="entry name" value="Pept_M10A"/>
</dbReference>
<dbReference type="AlphaFoldDB" id="A0A2H1FCB2"/>
<keyword evidence="6" id="KW-0812">Transmembrane</keyword>
<sequence>MKQELFEDLASQKILLKEMNLELKKRVDNLEADTANLEHDISEKKKIIEELREDKKVLAGLLSEPRKNKILRNVTIVIALGLAVFIFISYVPSDLQSFYSSNNTPLKTQYLVQNLKSNTVNTWKPWHIINNQVLNINIVNADKVSKEKISAIKDAILSEESVKIDNSLLDRGPVGTVSVYYKGWQGALQGTQDENTVFHIPTKFNIIESPTGEGDITIVLTSLEDPDGFSGYTKNITDGQETLKSSITIYNVDNLSPERLGAVVRHEFGHALGLGHSSDENDLMHYIIQTNFPFISDCDVNAIKDLYDGKDLSDIACGPQKSV</sequence>
<reference evidence="9" key="1">
    <citation type="submission" date="2017-03" db="EMBL/GenBank/DDBJ databases">
        <authorList>
            <person name="Herbold C."/>
        </authorList>
    </citation>
    <scope>NUCLEOTIDE SEQUENCE [LARGE SCALE GENOMIC DNA]</scope>
</reference>
<keyword evidence="4" id="KW-0862">Zinc</keyword>
<dbReference type="Gene3D" id="3.40.390.10">
    <property type="entry name" value="Collagenase (Catalytic Domain)"/>
    <property type="match status" value="1"/>
</dbReference>
<feature type="domain" description="Peptidase M10 metallopeptidase" evidence="7">
    <location>
        <begin position="260"/>
        <end position="307"/>
    </location>
</feature>
<dbReference type="GO" id="GO:0008270">
    <property type="term" value="F:zinc ion binding"/>
    <property type="evidence" value="ECO:0007669"/>
    <property type="project" value="InterPro"/>
</dbReference>
<keyword evidence="6" id="KW-1133">Transmembrane helix</keyword>
<evidence type="ECO:0000256" key="3">
    <source>
        <dbReference type="ARBA" id="ARBA00022801"/>
    </source>
</evidence>
<dbReference type="InterPro" id="IPR024079">
    <property type="entry name" value="MetalloPept_cat_dom_sf"/>
</dbReference>
<keyword evidence="3" id="KW-0378">Hydrolase</keyword>
<gene>
    <name evidence="8" type="ORF">NCS_10213</name>
</gene>
<dbReference type="GO" id="GO:0006508">
    <property type="term" value="P:proteolysis"/>
    <property type="evidence" value="ECO:0007669"/>
    <property type="project" value="UniProtKB-KW"/>
</dbReference>
<keyword evidence="6" id="KW-0472">Membrane</keyword>
<protein>
    <submittedName>
        <fullName evidence="8">Peptidase M10A and M12B matrixin and adamalysin</fullName>
    </submittedName>
</protein>
<keyword evidence="5" id="KW-0175">Coiled coil</keyword>
<dbReference type="GO" id="GO:0031012">
    <property type="term" value="C:extracellular matrix"/>
    <property type="evidence" value="ECO:0007669"/>
    <property type="project" value="InterPro"/>
</dbReference>
<evidence type="ECO:0000256" key="4">
    <source>
        <dbReference type="ARBA" id="ARBA00022833"/>
    </source>
</evidence>
<dbReference type="Proteomes" id="UP000230607">
    <property type="component" value="Chromosome 1"/>
</dbReference>
<keyword evidence="1" id="KW-0645">Protease</keyword>
<evidence type="ECO:0000256" key="2">
    <source>
        <dbReference type="ARBA" id="ARBA00022723"/>
    </source>
</evidence>
<dbReference type="PRINTS" id="PR00138">
    <property type="entry name" value="MATRIXIN"/>
</dbReference>
<evidence type="ECO:0000313" key="8">
    <source>
        <dbReference type="EMBL" id="SMH70406.1"/>
    </source>
</evidence>
<dbReference type="RefSeq" id="WP_157926555.1">
    <property type="nucleotide sequence ID" value="NZ_LT841358.1"/>
</dbReference>
<feature type="transmembrane region" description="Helical" evidence="6">
    <location>
        <begin position="70"/>
        <end position="91"/>
    </location>
</feature>
<evidence type="ECO:0000256" key="5">
    <source>
        <dbReference type="SAM" id="Coils"/>
    </source>
</evidence>
<evidence type="ECO:0000256" key="6">
    <source>
        <dbReference type="SAM" id="Phobius"/>
    </source>
</evidence>
<accession>A0A2H1FCB2</accession>
<evidence type="ECO:0000313" key="9">
    <source>
        <dbReference type="Proteomes" id="UP000230607"/>
    </source>
</evidence>
<dbReference type="OrthoDB" id="9634at2157"/>
<dbReference type="GO" id="GO:0004222">
    <property type="term" value="F:metalloendopeptidase activity"/>
    <property type="evidence" value="ECO:0007669"/>
    <property type="project" value="InterPro"/>
</dbReference>
<dbReference type="InterPro" id="IPR001818">
    <property type="entry name" value="Pept_M10_metallopeptidase"/>
</dbReference>
<dbReference type="EMBL" id="LT841358">
    <property type="protein sequence ID" value="SMH70406.1"/>
    <property type="molecule type" value="Genomic_DNA"/>
</dbReference>
<name>A0A2H1FCB2_9ARCH</name>
<keyword evidence="2" id="KW-0479">Metal-binding</keyword>